<reference evidence="1" key="1">
    <citation type="submission" date="2020-04" db="EMBL/GenBank/DDBJ databases">
        <authorList>
            <person name="Chiriac C."/>
            <person name="Salcher M."/>
            <person name="Ghai R."/>
            <person name="Kavagutti S V."/>
        </authorList>
    </citation>
    <scope>NUCLEOTIDE SEQUENCE</scope>
</reference>
<dbReference type="EMBL" id="LR796420">
    <property type="protein sequence ID" value="CAB4143461.1"/>
    <property type="molecule type" value="Genomic_DNA"/>
</dbReference>
<sequence>MRTVNKIQWENANYLWDDFKVGNEYAQYLLDEFGIVVEVTGRVLWDKVFTVEVVVEPAKTGGGRPYDPEEDRKKEKRKIKLIFICGDNKGMIEKQVNKDISTQLLSDIRNKIEEITRAQIVLKDVQIIER</sequence>
<name>A0A6J5MB83_9CAUD</name>
<protein>
    <submittedName>
        <fullName evidence="1">Uncharacterized protein</fullName>
    </submittedName>
</protein>
<proteinExistence type="predicted"/>
<evidence type="ECO:0000313" key="1">
    <source>
        <dbReference type="EMBL" id="CAB4143461.1"/>
    </source>
</evidence>
<organism evidence="1">
    <name type="scientific">uncultured Caudovirales phage</name>
    <dbReference type="NCBI Taxonomy" id="2100421"/>
    <lineage>
        <taxon>Viruses</taxon>
        <taxon>Duplodnaviria</taxon>
        <taxon>Heunggongvirae</taxon>
        <taxon>Uroviricota</taxon>
        <taxon>Caudoviricetes</taxon>
        <taxon>Peduoviridae</taxon>
        <taxon>Maltschvirus</taxon>
        <taxon>Maltschvirus maltsch</taxon>
    </lineage>
</organism>
<gene>
    <name evidence="1" type="ORF">UFOVP449_194</name>
</gene>
<accession>A0A6J5MB83</accession>